<name>A0A2Z6R2F4_9GLOM</name>
<dbReference type="EMBL" id="BEXD01000380">
    <property type="protein sequence ID" value="GBB86946.1"/>
    <property type="molecule type" value="Genomic_DNA"/>
</dbReference>
<dbReference type="AlphaFoldDB" id="A0A2Z6R2F4"/>
<proteinExistence type="predicted"/>
<accession>A0A2Z6R2F4</accession>
<evidence type="ECO:0000313" key="1">
    <source>
        <dbReference type="EMBL" id="GBB86946.1"/>
    </source>
</evidence>
<sequence>MDPETTSQPLYIHGVRRGVTRHAEWAKDQKVVRFDLYLTFSKTSRDQISLKTAVFGTVVIKTYKNPFDSKLADCLITYQKTFKNCQNWCWHVGRLAVWLWSKRPKKSWPQQMPTLY</sequence>
<protein>
    <submittedName>
        <fullName evidence="1">Uncharacterized protein</fullName>
    </submittedName>
</protein>
<evidence type="ECO:0000313" key="2">
    <source>
        <dbReference type="Proteomes" id="UP000247702"/>
    </source>
</evidence>
<comment type="caution">
    <text evidence="1">The sequence shown here is derived from an EMBL/GenBank/DDBJ whole genome shotgun (WGS) entry which is preliminary data.</text>
</comment>
<reference evidence="1 2" key="1">
    <citation type="submission" date="2017-11" db="EMBL/GenBank/DDBJ databases">
        <title>The genome of Rhizophagus clarus HR1 reveals common genetic basis of auxotrophy among arbuscular mycorrhizal fungi.</title>
        <authorList>
            <person name="Kobayashi Y."/>
        </authorList>
    </citation>
    <scope>NUCLEOTIDE SEQUENCE [LARGE SCALE GENOMIC DNA]</scope>
    <source>
        <strain evidence="1 2">HR1</strain>
    </source>
</reference>
<dbReference type="Proteomes" id="UP000247702">
    <property type="component" value="Unassembled WGS sequence"/>
</dbReference>
<keyword evidence="2" id="KW-1185">Reference proteome</keyword>
<gene>
    <name evidence="1" type="ORF">RclHR1_01340013</name>
</gene>
<organism evidence="1 2">
    <name type="scientific">Rhizophagus clarus</name>
    <dbReference type="NCBI Taxonomy" id="94130"/>
    <lineage>
        <taxon>Eukaryota</taxon>
        <taxon>Fungi</taxon>
        <taxon>Fungi incertae sedis</taxon>
        <taxon>Mucoromycota</taxon>
        <taxon>Glomeromycotina</taxon>
        <taxon>Glomeromycetes</taxon>
        <taxon>Glomerales</taxon>
        <taxon>Glomeraceae</taxon>
        <taxon>Rhizophagus</taxon>
    </lineage>
</organism>